<evidence type="ECO:0000256" key="9">
    <source>
        <dbReference type="ARBA" id="ARBA00022840"/>
    </source>
</evidence>
<evidence type="ECO:0000256" key="1">
    <source>
        <dbReference type="ARBA" id="ARBA00004147"/>
    </source>
</evidence>
<evidence type="ECO:0000256" key="7">
    <source>
        <dbReference type="ARBA" id="ARBA00022801"/>
    </source>
</evidence>
<evidence type="ECO:0000256" key="16">
    <source>
        <dbReference type="PIRNR" id="PIRNR003383"/>
    </source>
</evidence>
<comment type="caution">
    <text evidence="15">Lacks conserved residue(s) required for the propagation of feature annotation.</text>
</comment>
<dbReference type="PIRSF" id="PIRSF003383">
    <property type="entry name" value="Rep_E1_papillomaV"/>
    <property type="match status" value="1"/>
</dbReference>
<dbReference type="InterPro" id="IPR014000">
    <property type="entry name" value="PPV_DNA_helicase_E1_N"/>
</dbReference>
<dbReference type="Gene3D" id="3.40.50.300">
    <property type="entry name" value="P-loop containing nucleotide triphosphate hydrolases"/>
    <property type="match status" value="1"/>
</dbReference>
<keyword evidence="4 15" id="KW-1048">Host nucleus</keyword>
<keyword evidence="6 15" id="KW-0547">Nucleotide-binding</keyword>
<evidence type="ECO:0000256" key="2">
    <source>
        <dbReference type="ARBA" id="ARBA00022518"/>
    </source>
</evidence>
<reference evidence="18" key="1">
    <citation type="journal article" date="2018" name="Nat. Med.">
        <title>Expanded skin virome in DOCK8-deficient patients.</title>
        <authorList>
            <consortium name="NISC Comparative Sequencing Program"/>
            <person name="Tirosh O."/>
            <person name="Conlan S."/>
            <person name="Deming C."/>
            <person name="Lee-Lin S.Q."/>
            <person name="Huang X."/>
            <person name="Su H.C."/>
            <person name="Freeman A.F."/>
            <person name="Segre J.A."/>
            <person name="Kong H.H."/>
        </authorList>
    </citation>
    <scope>NUCLEOTIDE SEQUENCE</scope>
    <source>
        <strain evidence="18">HPV-mSK_014</strain>
    </source>
</reference>
<dbReference type="GO" id="GO:0005524">
    <property type="term" value="F:ATP binding"/>
    <property type="evidence" value="ECO:0007669"/>
    <property type="project" value="UniProtKB-UniRule"/>
</dbReference>
<dbReference type="HAMAP" id="MF_04000">
    <property type="entry name" value="PPV_E1"/>
    <property type="match status" value="1"/>
</dbReference>
<dbReference type="EC" id="5.6.2.4" evidence="15 16"/>
<feature type="short sequence motif" description="Nuclear export signal" evidence="15">
    <location>
        <begin position="92"/>
        <end position="101"/>
    </location>
</feature>
<keyword evidence="2 15" id="KW-0244">Early protein</keyword>
<accession>A0A385PIA9</accession>
<comment type="similarity">
    <text evidence="15 16">Belongs to the papillomaviridae E1 protein family.</text>
</comment>
<name>A0A385PIA9_9PAPI</name>
<comment type="subunit">
    <text evidence="15">Can form hexamers. Interacts with E2 protein; this interaction increases E1 DNA binding specificity. Interacts with host DNA polymerase subunit POLA2. Interacts with host single stranded DNA-binding protein RPA1. Interacts with host TOP1; this interaction stimulates the enzymatic activity of TOP1.</text>
</comment>
<dbReference type="Pfam" id="PF20450">
    <property type="entry name" value="PPV_E1_DBD"/>
    <property type="match status" value="1"/>
</dbReference>
<dbReference type="SUPFAM" id="SSF55464">
    <property type="entry name" value="Origin of replication-binding domain, RBD-like"/>
    <property type="match status" value="1"/>
</dbReference>
<comment type="subcellular location">
    <subcellularLocation>
        <location evidence="1 15">Host nucleus</location>
    </subcellularLocation>
</comment>
<feature type="binding site" evidence="15">
    <location>
        <begin position="431"/>
        <end position="438"/>
    </location>
    <ligand>
        <name>ATP</name>
        <dbReference type="ChEBI" id="CHEBI:30616"/>
    </ligand>
</feature>
<sequence length="604" mass="68891">MGDDKGTNFALEGSSHWFIDEAECIDSLESIEDLFEGSTNGSDISNLIDDVDCSQGNSLALFNKKLTEDSNYAITALKRKYVTSPQQVLSDLSPRLEAIRISPQKNIKRRLFTDSGIAEDEVENSDERVGESLEIHSNAASASTATPNENLNLLNNSNYKVILYSKCKNKFGISFAELTRSFKSDKTCADSWIIYAHNIRNELLEASKIQLQQHCEFIQLIENDFDGLYCLYFKSSKNRETVTKLFCTLLSCSAHQLLSDPPRSRSPPVGIYFYQKSFGNASFKHGDFPDWIKKLTLLSHESAATPDTFDLSQMIQFAYDNNLTDESCIAYKYAMQADHDPNAAAFLKHNSQAKFVRDTCAMVRYYKRHEMKELSMSEWIWRCCDECSDDGDWKIIAKLFKYQEVNLVSFLTALRSFLKGIPKKQCLVFYGPSDTGKSYFCNSLIQFIKGRVVSIMNKASTFWLQPLLECKMGFLDDCTISGWYYLDSNMRGALDGNVVCIDTKHKAPAQIKLPPMLITTNVYLEEDDSLKYLRSRLQLFHFPNKFPLKEDGTVVYNITNDTWKSFFRKLAIQIDLTPQEDLQDESGRFDKTLRCTAGKNNDFV</sequence>
<feature type="short sequence motif" description="Nuclear localization signal" evidence="15">
    <location>
        <begin position="78"/>
        <end position="80"/>
    </location>
</feature>
<feature type="cross-link" description="Glycyl lysine isopeptide (Lys-Gly) (interchain with G-Cter in SUMO)" evidence="15">
    <location>
        <position position="512"/>
    </location>
</feature>
<dbReference type="InterPro" id="IPR027417">
    <property type="entry name" value="P-loop_NTPase"/>
</dbReference>
<keyword evidence="10 15" id="KW-0238">DNA-binding</keyword>
<keyword evidence="15" id="KW-1017">Isopeptide bond</keyword>
<dbReference type="InterPro" id="IPR037102">
    <property type="entry name" value="Znf_lg_T-Ag_D1_dom_sf"/>
</dbReference>
<dbReference type="Pfam" id="PF00519">
    <property type="entry name" value="PPV_E1_C"/>
    <property type="match status" value="1"/>
</dbReference>
<dbReference type="Pfam" id="PF00524">
    <property type="entry name" value="PPV_E1_N"/>
    <property type="match status" value="1"/>
</dbReference>
<keyword evidence="3 15" id="KW-0597">Phosphoprotein</keyword>
<comment type="PTM">
    <text evidence="15">Phosphorylated.</text>
</comment>
<evidence type="ECO:0000256" key="13">
    <source>
        <dbReference type="ARBA" id="ARBA00048988"/>
    </source>
</evidence>
<dbReference type="InterPro" id="IPR046935">
    <property type="entry name" value="PPV_E1_DBD_sf"/>
</dbReference>
<keyword evidence="5 15" id="KW-0235">DNA replication</keyword>
<evidence type="ECO:0000256" key="6">
    <source>
        <dbReference type="ARBA" id="ARBA00022741"/>
    </source>
</evidence>
<comment type="PTM">
    <text evidence="15">Sumoylated.</text>
</comment>
<comment type="catalytic activity">
    <reaction evidence="12 15">
        <text>Couples ATP hydrolysis with the unwinding of duplex DNA by translocating in the 3'-5' direction.</text>
        <dbReference type="EC" id="5.6.2.4"/>
    </reaction>
</comment>
<dbReference type="Gene3D" id="1.10.10.510">
    <property type="entry name" value="Zinc finger, large T-antigen D1 domain"/>
    <property type="match status" value="1"/>
</dbReference>
<evidence type="ECO:0000256" key="14">
    <source>
        <dbReference type="ARBA" id="ARBA00093297"/>
    </source>
</evidence>
<dbReference type="GO" id="GO:0003677">
    <property type="term" value="F:DNA binding"/>
    <property type="evidence" value="ECO:0007669"/>
    <property type="project" value="UniProtKB-UniRule"/>
</dbReference>
<comment type="function">
    <text evidence="14 15">ATP-dependent DNA 3'-5' helicase required for initiation of viral DNA replication. It forms a complex with the viral E2 protein. The E1-E2 complex binds to the replication origin which contains binding sites for both proteins. During the initial step, a dimer of E1 interacts with a dimer of protein E2 leading to a complex that binds the viral origin of replication with high specificity. Then, a second dimer of E1 displaces the E2 dimer in an ATP-dependent manner to form the E1 tetramer. Following this, two E1 monomers are added to each half of the site, which results in the formation of two E1 trimers on the viral ori. Subsequently, two hexamers will be created. The double hexamer acts as a bi-directional helicase machinery and unwinds the viral DNA and then recruits the host DNA polymerase to start replication.</text>
</comment>
<dbReference type="EMBL" id="MH777162">
    <property type="protein sequence ID" value="AYA93438.1"/>
    <property type="molecule type" value="Genomic_DNA"/>
</dbReference>
<keyword evidence="7 15" id="KW-0378">Hydrolase</keyword>
<evidence type="ECO:0000256" key="12">
    <source>
        <dbReference type="ARBA" id="ARBA00034617"/>
    </source>
</evidence>
<organism evidence="18">
    <name type="scientific">Human papillomavirus</name>
    <dbReference type="NCBI Taxonomy" id="10566"/>
    <lineage>
        <taxon>Viruses</taxon>
        <taxon>Monodnaviria</taxon>
        <taxon>Shotokuvirae</taxon>
        <taxon>Cossaviricota</taxon>
        <taxon>Papovaviricetes</taxon>
        <taxon>Zurhausenvirales</taxon>
        <taxon>Papillomaviridae</taxon>
    </lineage>
</organism>
<evidence type="ECO:0000256" key="15">
    <source>
        <dbReference type="HAMAP-Rule" id="MF_04000"/>
    </source>
</evidence>
<dbReference type="InterPro" id="IPR016393">
    <property type="entry name" value="Rep_E1_papillomaV"/>
</dbReference>
<feature type="domain" description="SF3 helicase" evidence="17">
    <location>
        <begin position="405"/>
        <end position="555"/>
    </location>
</feature>
<keyword evidence="9 15" id="KW-0067">ATP-binding</keyword>
<evidence type="ECO:0000259" key="17">
    <source>
        <dbReference type="PROSITE" id="PS51206"/>
    </source>
</evidence>
<comment type="function">
    <text evidence="16">ATP-dependent DNA helicase required for initiation of viral DNA replication. It forms a complex with the viral E2 protein. The E1-E2 complex binds to the replication origin which contains binding sites for both proteins.</text>
</comment>
<keyword evidence="15" id="KW-0832">Ubl conjugation</keyword>
<evidence type="ECO:0000313" key="18">
    <source>
        <dbReference type="EMBL" id="AYA93438.1"/>
    </source>
</evidence>
<evidence type="ECO:0000256" key="11">
    <source>
        <dbReference type="ARBA" id="ARBA00023235"/>
    </source>
</evidence>
<evidence type="ECO:0000256" key="3">
    <source>
        <dbReference type="ARBA" id="ARBA00022553"/>
    </source>
</evidence>
<proteinExistence type="inferred from homology"/>
<dbReference type="InterPro" id="IPR014015">
    <property type="entry name" value="Helicase_SF3_DNA-vir"/>
</dbReference>
<gene>
    <name evidence="15" type="primary">E1</name>
</gene>
<feature type="modified residue" description="Phosphoserine; by host" evidence="15">
    <location>
        <position position="84"/>
    </location>
</feature>
<evidence type="ECO:0000256" key="10">
    <source>
        <dbReference type="ARBA" id="ARBA00023125"/>
    </source>
</evidence>
<evidence type="ECO:0000256" key="8">
    <source>
        <dbReference type="ARBA" id="ARBA00022806"/>
    </source>
</evidence>
<dbReference type="GO" id="GO:0043138">
    <property type="term" value="F:3'-5' DNA helicase activity"/>
    <property type="evidence" value="ECO:0007669"/>
    <property type="project" value="UniProtKB-UniRule"/>
</dbReference>
<dbReference type="GO" id="GO:0006260">
    <property type="term" value="P:DNA replication"/>
    <property type="evidence" value="ECO:0007669"/>
    <property type="project" value="UniProtKB-UniRule"/>
</dbReference>
<dbReference type="PROSITE" id="PS51206">
    <property type="entry name" value="SF3_HELICASE_1"/>
    <property type="match status" value="1"/>
</dbReference>
<keyword evidence="8 15" id="KW-0347">Helicase</keyword>
<dbReference type="GO" id="GO:0042025">
    <property type="term" value="C:host cell nucleus"/>
    <property type="evidence" value="ECO:0007669"/>
    <property type="project" value="UniProtKB-SubCell"/>
</dbReference>
<dbReference type="InterPro" id="IPR001177">
    <property type="entry name" value="PPV_DNA_helicase_E1_C"/>
</dbReference>
<dbReference type="InterPro" id="IPR046832">
    <property type="entry name" value="PPV_E1_DBD"/>
</dbReference>
<dbReference type="Gene3D" id="3.40.1310.10">
    <property type="match status" value="1"/>
</dbReference>
<evidence type="ECO:0000256" key="5">
    <source>
        <dbReference type="ARBA" id="ARBA00022705"/>
    </source>
</evidence>
<evidence type="ECO:0000256" key="4">
    <source>
        <dbReference type="ARBA" id="ARBA00022562"/>
    </source>
</evidence>
<keyword evidence="11 15" id="KW-0413">Isomerase</keyword>
<dbReference type="SUPFAM" id="SSF52540">
    <property type="entry name" value="P-loop containing nucleoside triphosphate hydrolases"/>
    <property type="match status" value="1"/>
</dbReference>
<protein>
    <recommendedName>
        <fullName evidence="15 16">Replication protein E1</fullName>
        <ecNumber evidence="15 16">5.6.2.4</ecNumber>
    </recommendedName>
    <alternativeName>
        <fullName evidence="15">ATP-dependent helicase E1</fullName>
    </alternativeName>
    <alternativeName>
        <fullName evidence="15">DNA 3'-5' helicase E1</fullName>
    </alternativeName>
</protein>
<comment type="catalytic activity">
    <reaction evidence="13 15 16">
        <text>ATP + H2O = ADP + phosphate + H(+)</text>
        <dbReference type="Rhea" id="RHEA:13065"/>
        <dbReference type="ChEBI" id="CHEBI:15377"/>
        <dbReference type="ChEBI" id="CHEBI:15378"/>
        <dbReference type="ChEBI" id="CHEBI:30616"/>
        <dbReference type="ChEBI" id="CHEBI:43474"/>
        <dbReference type="ChEBI" id="CHEBI:456216"/>
        <dbReference type="EC" id="5.6.2.4"/>
    </reaction>
</comment>
<dbReference type="GO" id="GO:0016887">
    <property type="term" value="F:ATP hydrolysis activity"/>
    <property type="evidence" value="ECO:0007669"/>
    <property type="project" value="RHEA"/>
</dbReference>
<feature type="modified residue" description="Phosphoserine; by host" evidence="15">
    <location>
        <position position="93"/>
    </location>
</feature>